<keyword evidence="3" id="KW-1185">Reference proteome</keyword>
<evidence type="ECO:0000313" key="2">
    <source>
        <dbReference type="EnsemblPlants" id="OMERI06G17360.1"/>
    </source>
</evidence>
<evidence type="ECO:0000313" key="3">
    <source>
        <dbReference type="Proteomes" id="UP000008021"/>
    </source>
</evidence>
<organism evidence="2">
    <name type="scientific">Oryza meridionalis</name>
    <dbReference type="NCBI Taxonomy" id="40149"/>
    <lineage>
        <taxon>Eukaryota</taxon>
        <taxon>Viridiplantae</taxon>
        <taxon>Streptophyta</taxon>
        <taxon>Embryophyta</taxon>
        <taxon>Tracheophyta</taxon>
        <taxon>Spermatophyta</taxon>
        <taxon>Magnoliopsida</taxon>
        <taxon>Liliopsida</taxon>
        <taxon>Poales</taxon>
        <taxon>Poaceae</taxon>
        <taxon>BOP clade</taxon>
        <taxon>Oryzoideae</taxon>
        <taxon>Oryzeae</taxon>
        <taxon>Oryzinae</taxon>
        <taxon>Oryza</taxon>
    </lineage>
</organism>
<proteinExistence type="predicted"/>
<feature type="transmembrane region" description="Helical" evidence="1">
    <location>
        <begin position="145"/>
        <end position="164"/>
    </location>
</feature>
<keyword evidence="1" id="KW-1133">Transmembrane helix</keyword>
<dbReference type="AlphaFoldDB" id="A0A0E0E2B8"/>
<keyword evidence="1" id="KW-0472">Membrane</keyword>
<dbReference type="Gramene" id="OMERI06G17360.1">
    <property type="protein sequence ID" value="OMERI06G17360.1"/>
    <property type="gene ID" value="OMERI06G17360"/>
</dbReference>
<dbReference type="InterPro" id="IPR009424">
    <property type="entry name" value="AGP16/20/22/41"/>
</dbReference>
<sequence length="173" mass="18608">MSLGRLLLMPPPIKTRRGAGRRARWWRSLAEPEISGGADSKFVQQVLKFWAERRQRERGRGAAPPPLSSGGGRCVRFAAPPLRECERAERRRRRRGMAAAWTSLGLAAVAVVVVGIAMPASASAAAPAQPPAPAPSSDGTSIDQGIAYVLMLVALVLTYLIHPLDASSPYKLF</sequence>
<reference evidence="2" key="2">
    <citation type="submission" date="2018-05" db="EMBL/GenBank/DDBJ databases">
        <title>OmerRS3 (Oryza meridionalis Reference Sequence Version 3).</title>
        <authorList>
            <person name="Zhang J."/>
            <person name="Kudrna D."/>
            <person name="Lee S."/>
            <person name="Talag J."/>
            <person name="Welchert J."/>
            <person name="Wing R.A."/>
        </authorList>
    </citation>
    <scope>NUCLEOTIDE SEQUENCE [LARGE SCALE GENOMIC DNA]</scope>
    <source>
        <strain evidence="2">cv. OR44</strain>
    </source>
</reference>
<dbReference type="EnsemblPlants" id="OMERI06G17360.1">
    <property type="protein sequence ID" value="OMERI06G17360.1"/>
    <property type="gene ID" value="OMERI06G17360"/>
</dbReference>
<dbReference type="Proteomes" id="UP000008021">
    <property type="component" value="Chromosome 6"/>
</dbReference>
<dbReference type="PANTHER" id="PTHR33374">
    <property type="entry name" value="ARABINOGALACTAN PROTEIN 20"/>
    <property type="match status" value="1"/>
</dbReference>
<feature type="transmembrane region" description="Helical" evidence="1">
    <location>
        <begin position="98"/>
        <end position="125"/>
    </location>
</feature>
<accession>A0A0E0E2B8</accession>
<dbReference type="Pfam" id="PF06376">
    <property type="entry name" value="AGP"/>
    <property type="match status" value="1"/>
</dbReference>
<dbReference type="HOGENOM" id="CLU_1520169_0_0_1"/>
<dbReference type="STRING" id="40149.A0A0E0E2B8"/>
<name>A0A0E0E2B8_9ORYZ</name>
<evidence type="ECO:0008006" key="4">
    <source>
        <dbReference type="Google" id="ProtNLM"/>
    </source>
</evidence>
<protein>
    <recommendedName>
        <fullName evidence="4">Arabinogalactan peptide 16</fullName>
    </recommendedName>
</protein>
<evidence type="ECO:0000256" key="1">
    <source>
        <dbReference type="SAM" id="Phobius"/>
    </source>
</evidence>
<reference evidence="2" key="1">
    <citation type="submission" date="2015-04" db="UniProtKB">
        <authorList>
            <consortium name="EnsemblPlants"/>
        </authorList>
    </citation>
    <scope>IDENTIFICATION</scope>
</reference>
<keyword evidence="1" id="KW-0812">Transmembrane</keyword>
<dbReference type="eggNOG" id="ENOG502S7TI">
    <property type="taxonomic scope" value="Eukaryota"/>
</dbReference>